<keyword evidence="12" id="KW-1185">Reference proteome</keyword>
<keyword evidence="5" id="KW-0964">Secreted</keyword>
<comment type="caution">
    <text evidence="11">The sequence shown here is derived from an EMBL/GenBank/DDBJ whole genome shotgun (WGS) entry which is preliminary data.</text>
</comment>
<dbReference type="InterPro" id="IPR010930">
    <property type="entry name" value="Flg_bb/hook_C_dom"/>
</dbReference>
<keyword evidence="11" id="KW-0966">Cell projection</keyword>
<keyword evidence="11" id="KW-0282">Flagellum</keyword>
<dbReference type="RefSeq" id="WP_211534766.1">
    <property type="nucleotide sequence ID" value="NZ_JAGSSV010000001.1"/>
</dbReference>
<dbReference type="Pfam" id="PF22638">
    <property type="entry name" value="FlgK_D1"/>
    <property type="match status" value="1"/>
</dbReference>
<feature type="coiled-coil region" evidence="7">
    <location>
        <begin position="162"/>
        <end position="207"/>
    </location>
</feature>
<comment type="subcellular location">
    <subcellularLocation>
        <location evidence="1">Bacterial flagellum</location>
    </subcellularLocation>
    <subcellularLocation>
        <location evidence="2">Secreted</location>
    </subcellularLocation>
</comment>
<proteinExistence type="inferred from homology"/>
<gene>
    <name evidence="11" type="primary">flgK</name>
    <name evidence="11" type="ORF">J9B83_00780</name>
</gene>
<keyword evidence="7" id="KW-0175">Coiled coil</keyword>
<keyword evidence="11" id="KW-0969">Cilium</keyword>
<reference evidence="11 12" key="1">
    <citation type="submission" date="2021-04" db="EMBL/GenBank/DDBJ databases">
        <authorList>
            <person name="Sun C."/>
        </authorList>
    </citation>
    <scope>NUCLEOTIDE SEQUENCE [LARGE SCALE GENOMIC DNA]</scope>
    <source>
        <strain evidence="11 12">A79</strain>
    </source>
</reference>
<evidence type="ECO:0000256" key="7">
    <source>
        <dbReference type="SAM" id="Coils"/>
    </source>
</evidence>
<evidence type="ECO:0000256" key="5">
    <source>
        <dbReference type="ARBA" id="ARBA00022525"/>
    </source>
</evidence>
<evidence type="ECO:0000256" key="2">
    <source>
        <dbReference type="ARBA" id="ARBA00004613"/>
    </source>
</evidence>
<dbReference type="SUPFAM" id="SSF64518">
    <property type="entry name" value="Phase 1 flagellin"/>
    <property type="match status" value="1"/>
</dbReference>
<feature type="domain" description="Flagellar basal-body/hook protein C-terminal" evidence="9">
    <location>
        <begin position="619"/>
        <end position="655"/>
    </location>
</feature>
<dbReference type="PRINTS" id="PR01005">
    <property type="entry name" value="FLGHOOKAP1"/>
</dbReference>
<dbReference type="Proteomes" id="UP000679722">
    <property type="component" value="Unassembled WGS sequence"/>
</dbReference>
<feature type="domain" description="Flagellar hook-associated protein FlgK helical" evidence="10">
    <location>
        <begin position="88"/>
        <end position="317"/>
    </location>
</feature>
<name>A0ABS5H6W5_9GAMM</name>
<dbReference type="Pfam" id="PF06429">
    <property type="entry name" value="Flg_bbr_C"/>
    <property type="match status" value="1"/>
</dbReference>
<dbReference type="PANTHER" id="PTHR30033:SF1">
    <property type="entry name" value="FLAGELLAR HOOK-ASSOCIATED PROTEIN 1"/>
    <property type="match status" value="1"/>
</dbReference>
<feature type="compositionally biased region" description="Polar residues" evidence="8">
    <location>
        <begin position="19"/>
        <end position="33"/>
    </location>
</feature>
<feature type="region of interest" description="Disordered" evidence="8">
    <location>
        <begin position="19"/>
        <end position="48"/>
    </location>
</feature>
<sequence length="659" mass="70499">MGSNLYSIGLSGLQSSNARINTTGQNTANVDTEGYSRQRTDTVSSPGASGVLVRDTARLVDNFVSAQIRSDTSEFSYYDTFHSMMTASDSLLSEDSVALTGYLDKTFNALQAANDDPTSSSLRQLAHASLSNLVGQYKTLSNLVTRQEDLVGEQLSSSLTEINAITSKISDLNKKIMREEGQSISPANELRDQQEQLAKELSEFVTARTQFDDKGLMTVSLANGQPLVMDQSAPELKVVENAMDPKSIQLAVNFGDHDVVVKTDDLGGSVGGLLDYHAEFSVYADRTLGQHAISITDAMNTQNAKGLDANGQFGKDLLSLGEIAIHTKAESQKKLADISVRVSAGESAKVTKDTYELSKTDENRFTIKRFDINGRSTGPEILYDPVNMTADKDGYVKLDELGLDIKVSALNTITVDDVFRFTPTEGAAANLSMRAKNGDDLALSAPVGVSTHSDNLSEAKISLSSVNNTRADASAFSSDGSLYPNAPHSIYFTSPNSYVVRDVAGSDIATVNNALEYSNLLEQAGLADKAGFDVSLSSNPQIGDEFSMSTELVGPSDNFNGLALMNLQSAPLVEGKDSLTKSFAGLIANVGTKTAEIAGHAASSEVIMNDSANRRDRLSAVSLDEEAVNLLKYQQSYSASAQVVTAARTTFETLLGIMR</sequence>
<dbReference type="InterPro" id="IPR053927">
    <property type="entry name" value="FlgK_helical"/>
</dbReference>
<evidence type="ECO:0000256" key="4">
    <source>
        <dbReference type="ARBA" id="ARBA00016244"/>
    </source>
</evidence>
<organism evidence="11 12">
    <name type="scientific">Marinomonas vulgaris</name>
    <dbReference type="NCBI Taxonomy" id="2823372"/>
    <lineage>
        <taxon>Bacteria</taxon>
        <taxon>Pseudomonadati</taxon>
        <taxon>Pseudomonadota</taxon>
        <taxon>Gammaproteobacteria</taxon>
        <taxon>Oceanospirillales</taxon>
        <taxon>Oceanospirillaceae</taxon>
        <taxon>Marinomonas</taxon>
    </lineage>
</organism>
<comment type="similarity">
    <text evidence="3">Belongs to the flagella basal body rod proteins family.</text>
</comment>
<evidence type="ECO:0000259" key="10">
    <source>
        <dbReference type="Pfam" id="PF22638"/>
    </source>
</evidence>
<dbReference type="InterPro" id="IPR002371">
    <property type="entry name" value="FlgK"/>
</dbReference>
<dbReference type="EMBL" id="JAGSSV010000001">
    <property type="protein sequence ID" value="MBR7887457.1"/>
    <property type="molecule type" value="Genomic_DNA"/>
</dbReference>
<keyword evidence="6" id="KW-0975">Bacterial flagellum</keyword>
<evidence type="ECO:0000256" key="8">
    <source>
        <dbReference type="SAM" id="MobiDB-lite"/>
    </source>
</evidence>
<reference evidence="12" key="2">
    <citation type="submission" date="2023-07" db="EMBL/GenBank/DDBJ databases">
        <title>Marinomonas vulgaris A79, complete genome.</title>
        <authorList>
            <person name="Ying J.-J."/>
        </authorList>
    </citation>
    <scope>NUCLEOTIDE SEQUENCE [LARGE SCALE GENOMIC DNA]</scope>
    <source>
        <strain evidence="12">A79</strain>
    </source>
</reference>
<protein>
    <recommendedName>
        <fullName evidence="4">Flagellar hook-associated protein 1</fullName>
    </recommendedName>
</protein>
<evidence type="ECO:0000313" key="11">
    <source>
        <dbReference type="EMBL" id="MBR7887457.1"/>
    </source>
</evidence>
<evidence type="ECO:0000256" key="6">
    <source>
        <dbReference type="ARBA" id="ARBA00023143"/>
    </source>
</evidence>
<evidence type="ECO:0000256" key="1">
    <source>
        <dbReference type="ARBA" id="ARBA00004365"/>
    </source>
</evidence>
<evidence type="ECO:0000259" key="9">
    <source>
        <dbReference type="Pfam" id="PF06429"/>
    </source>
</evidence>
<evidence type="ECO:0000256" key="3">
    <source>
        <dbReference type="ARBA" id="ARBA00009677"/>
    </source>
</evidence>
<evidence type="ECO:0000313" key="12">
    <source>
        <dbReference type="Proteomes" id="UP000679722"/>
    </source>
</evidence>
<accession>A0ABS5H6W5</accession>
<dbReference type="PANTHER" id="PTHR30033">
    <property type="entry name" value="FLAGELLAR HOOK-ASSOCIATED PROTEIN 1"/>
    <property type="match status" value="1"/>
</dbReference>
<dbReference type="NCBIfam" id="TIGR02492">
    <property type="entry name" value="flgK_ends"/>
    <property type="match status" value="1"/>
</dbReference>